<gene>
    <name evidence="1" type="ORF">GCM10023226_35800</name>
</gene>
<comment type="caution">
    <text evidence="1">The sequence shown here is derived from an EMBL/GenBank/DDBJ whole genome shotgun (WGS) entry which is preliminary data.</text>
</comment>
<dbReference type="Pfam" id="PF10604">
    <property type="entry name" value="Polyketide_cyc2"/>
    <property type="match status" value="1"/>
</dbReference>
<dbReference type="Proteomes" id="UP001500621">
    <property type="component" value="Unassembled WGS sequence"/>
</dbReference>
<evidence type="ECO:0000313" key="2">
    <source>
        <dbReference type="Proteomes" id="UP001500621"/>
    </source>
</evidence>
<proteinExistence type="predicted"/>
<dbReference type="SUPFAM" id="SSF55961">
    <property type="entry name" value="Bet v1-like"/>
    <property type="match status" value="1"/>
</dbReference>
<protein>
    <submittedName>
        <fullName evidence="1">SRPBCC family protein</fullName>
    </submittedName>
</protein>
<dbReference type="Gene3D" id="3.30.530.20">
    <property type="match status" value="1"/>
</dbReference>
<dbReference type="InterPro" id="IPR023393">
    <property type="entry name" value="START-like_dom_sf"/>
</dbReference>
<reference evidence="2" key="1">
    <citation type="journal article" date="2019" name="Int. J. Syst. Evol. Microbiol.">
        <title>The Global Catalogue of Microorganisms (GCM) 10K type strain sequencing project: providing services to taxonomists for standard genome sequencing and annotation.</title>
        <authorList>
            <consortium name="The Broad Institute Genomics Platform"/>
            <consortium name="The Broad Institute Genome Sequencing Center for Infectious Disease"/>
            <person name="Wu L."/>
            <person name="Ma J."/>
        </authorList>
    </citation>
    <scope>NUCLEOTIDE SEQUENCE [LARGE SCALE GENOMIC DNA]</scope>
    <source>
        <strain evidence="2">JCM 18127</strain>
    </source>
</reference>
<dbReference type="EMBL" id="BAABIM010000004">
    <property type="protein sequence ID" value="GAA4694445.1"/>
    <property type="molecule type" value="Genomic_DNA"/>
</dbReference>
<name>A0ABP8WSQ4_9ACTN</name>
<organism evidence="1 2">
    <name type="scientific">Nocardioides nanhaiensis</name>
    <dbReference type="NCBI Taxonomy" id="1476871"/>
    <lineage>
        <taxon>Bacteria</taxon>
        <taxon>Bacillati</taxon>
        <taxon>Actinomycetota</taxon>
        <taxon>Actinomycetes</taxon>
        <taxon>Propionibacteriales</taxon>
        <taxon>Nocardioidaceae</taxon>
        <taxon>Nocardioides</taxon>
    </lineage>
</organism>
<accession>A0ABP8WSQ4</accession>
<dbReference type="InterPro" id="IPR019587">
    <property type="entry name" value="Polyketide_cyclase/dehydratase"/>
</dbReference>
<sequence>MQLSRSRTYPCPPEATFDAIMGISLPEVLGHRSGPLPGIVEVREQTTWGSLGDTRRIVLADRSTALETLVEVDRPHRFVYRASELTGPMVLLAEGVEGRFDVEPAGEGGSTVTWSWRIALRGGVVGLAAPLAAPVISRAWQGWARGLLENLEGVLVP</sequence>
<keyword evidence="2" id="KW-1185">Reference proteome</keyword>
<evidence type="ECO:0000313" key="1">
    <source>
        <dbReference type="EMBL" id="GAA4694445.1"/>
    </source>
</evidence>